<dbReference type="OrthoDB" id="9778341at2"/>
<keyword evidence="8" id="KW-1185">Reference proteome</keyword>
<evidence type="ECO:0000313" key="8">
    <source>
        <dbReference type="Proteomes" id="UP000295443"/>
    </source>
</evidence>
<dbReference type="InterPro" id="IPR050925">
    <property type="entry name" value="Rhomboid_protease_S54"/>
</dbReference>
<dbReference type="InterPro" id="IPR022764">
    <property type="entry name" value="Peptidase_S54_rhomboid_dom"/>
</dbReference>
<keyword evidence="7" id="KW-0645">Protease</keyword>
<evidence type="ECO:0000256" key="4">
    <source>
        <dbReference type="ARBA" id="ARBA00023136"/>
    </source>
</evidence>
<keyword evidence="3 5" id="KW-1133">Transmembrane helix</keyword>
<dbReference type="GO" id="GO:0004252">
    <property type="term" value="F:serine-type endopeptidase activity"/>
    <property type="evidence" value="ECO:0007669"/>
    <property type="project" value="InterPro"/>
</dbReference>
<dbReference type="InterPro" id="IPR035952">
    <property type="entry name" value="Rhomboid-like_sf"/>
</dbReference>
<evidence type="ECO:0000256" key="5">
    <source>
        <dbReference type="SAM" id="Phobius"/>
    </source>
</evidence>
<feature type="transmembrane region" description="Helical" evidence="5">
    <location>
        <begin position="178"/>
        <end position="196"/>
    </location>
</feature>
<dbReference type="AlphaFoldDB" id="A0A4R1B5K7"/>
<dbReference type="Pfam" id="PF01694">
    <property type="entry name" value="Rhomboid"/>
    <property type="match status" value="1"/>
</dbReference>
<comment type="subcellular location">
    <subcellularLocation>
        <location evidence="1">Membrane</location>
        <topology evidence="1">Multi-pass membrane protein</topology>
    </subcellularLocation>
</comment>
<evidence type="ECO:0000256" key="2">
    <source>
        <dbReference type="ARBA" id="ARBA00022692"/>
    </source>
</evidence>
<organism evidence="7 8">
    <name type="scientific">Parasulfuritortus cantonensis</name>
    <dbReference type="NCBI Taxonomy" id="2528202"/>
    <lineage>
        <taxon>Bacteria</taxon>
        <taxon>Pseudomonadati</taxon>
        <taxon>Pseudomonadota</taxon>
        <taxon>Betaproteobacteria</taxon>
        <taxon>Nitrosomonadales</taxon>
        <taxon>Thiobacillaceae</taxon>
        <taxon>Parasulfuritortus</taxon>
    </lineage>
</organism>
<sequence>MMQTVVGRLLVANVVLFLAEQAMGDDLIRLFGLWPLGLLSDGGGLAPPFRPWQVVSYGFLHGSILHLVLNMYALWMFGRNLEAVWGARRFTVYYFSCLIGAALTQLVVSEFVLMQGGEAYPVIGASGAVFGLLLAYGVLFPYDRIILLFPPMAIQVAWFVIGYGAIELIAGVTGSAEGVAHFAHLGGMLTGALLIWGRHRA</sequence>
<evidence type="ECO:0000256" key="3">
    <source>
        <dbReference type="ARBA" id="ARBA00022989"/>
    </source>
</evidence>
<feature type="transmembrane region" description="Helical" evidence="5">
    <location>
        <begin position="119"/>
        <end position="139"/>
    </location>
</feature>
<name>A0A4R1B5K7_9PROT</name>
<dbReference type="Gene3D" id="1.20.1540.10">
    <property type="entry name" value="Rhomboid-like"/>
    <property type="match status" value="1"/>
</dbReference>
<feature type="transmembrane region" description="Helical" evidence="5">
    <location>
        <begin position="146"/>
        <end position="166"/>
    </location>
</feature>
<evidence type="ECO:0000259" key="6">
    <source>
        <dbReference type="Pfam" id="PF01694"/>
    </source>
</evidence>
<dbReference type="GO" id="GO:0016020">
    <property type="term" value="C:membrane"/>
    <property type="evidence" value="ECO:0007669"/>
    <property type="project" value="UniProtKB-SubCell"/>
</dbReference>
<dbReference type="RefSeq" id="WP_131447247.1">
    <property type="nucleotide sequence ID" value="NZ_SJZB01000039.1"/>
</dbReference>
<feature type="transmembrane region" description="Helical" evidence="5">
    <location>
        <begin position="90"/>
        <end position="113"/>
    </location>
</feature>
<evidence type="ECO:0000256" key="1">
    <source>
        <dbReference type="ARBA" id="ARBA00004141"/>
    </source>
</evidence>
<dbReference type="Proteomes" id="UP000295443">
    <property type="component" value="Unassembled WGS sequence"/>
</dbReference>
<proteinExistence type="predicted"/>
<keyword evidence="2 5" id="KW-0812">Transmembrane</keyword>
<dbReference type="EMBL" id="SJZB01000039">
    <property type="protein sequence ID" value="TCJ13422.1"/>
    <property type="molecule type" value="Genomic_DNA"/>
</dbReference>
<keyword evidence="7" id="KW-0378">Hydrolase</keyword>
<dbReference type="SUPFAM" id="SSF144091">
    <property type="entry name" value="Rhomboid-like"/>
    <property type="match status" value="1"/>
</dbReference>
<reference evidence="7 8" key="1">
    <citation type="submission" date="2019-03" db="EMBL/GenBank/DDBJ databases">
        <title>Genome sequence of Thiobacillaceae bacterium LSR1, a sulfur-oxidizing bacterium isolated from freshwater sediment.</title>
        <authorList>
            <person name="Li S."/>
        </authorList>
    </citation>
    <scope>NUCLEOTIDE SEQUENCE [LARGE SCALE GENOMIC DNA]</scope>
    <source>
        <strain evidence="7 8">LSR1</strain>
    </source>
</reference>
<gene>
    <name evidence="7" type="ORF">EZJ19_10245</name>
</gene>
<dbReference type="PANTHER" id="PTHR43731:SF26">
    <property type="entry name" value="RHOMBOID-LIKE PROTEIN 10, CHLOROPLASTIC"/>
    <property type="match status" value="1"/>
</dbReference>
<comment type="caution">
    <text evidence="7">The sequence shown here is derived from an EMBL/GenBank/DDBJ whole genome shotgun (WGS) entry which is preliminary data.</text>
</comment>
<dbReference type="GO" id="GO:0006508">
    <property type="term" value="P:proteolysis"/>
    <property type="evidence" value="ECO:0007669"/>
    <property type="project" value="UniProtKB-KW"/>
</dbReference>
<protein>
    <submittedName>
        <fullName evidence="7">Rhomboid family intramembrane serine protease</fullName>
    </submittedName>
</protein>
<dbReference type="SMART" id="SM01160">
    <property type="entry name" value="DUF1751"/>
    <property type="match status" value="1"/>
</dbReference>
<dbReference type="PANTHER" id="PTHR43731">
    <property type="entry name" value="RHOMBOID PROTEASE"/>
    <property type="match status" value="1"/>
</dbReference>
<accession>A0A4R1B5K7</accession>
<keyword evidence="4 5" id="KW-0472">Membrane</keyword>
<feature type="domain" description="Peptidase S54 rhomboid" evidence="6">
    <location>
        <begin position="50"/>
        <end position="199"/>
    </location>
</feature>
<feature type="transmembrane region" description="Helical" evidence="5">
    <location>
        <begin position="54"/>
        <end position="78"/>
    </location>
</feature>
<evidence type="ECO:0000313" key="7">
    <source>
        <dbReference type="EMBL" id="TCJ13422.1"/>
    </source>
</evidence>